<dbReference type="AlphaFoldDB" id="A0AAF1KPE9"/>
<reference evidence="1" key="2">
    <citation type="journal article" date="2021" name="Syst. Appl. Microbiol.">
        <title>Roseomonas hellenica sp. nov., isolated from roots of wild-growing Alkanna tinctoria.</title>
        <authorList>
            <person name="Rat A."/>
            <person name="Naranjo H.D."/>
            <person name="Lebbe L."/>
            <person name="Cnockaert M."/>
            <person name="Krigas N."/>
            <person name="Grigoriadou K."/>
            <person name="Maloupa E."/>
            <person name="Willems A."/>
        </authorList>
    </citation>
    <scope>NUCLEOTIDE SEQUENCE</scope>
    <source>
        <strain evidence="1">LMG 28251</strain>
    </source>
</reference>
<gene>
    <name evidence="1" type="ORF">GXW79_12245</name>
</gene>
<accession>A0AAF1KPE9</accession>
<reference evidence="1" key="1">
    <citation type="submission" date="2020-01" db="EMBL/GenBank/DDBJ databases">
        <authorList>
            <person name="Rat A."/>
        </authorList>
    </citation>
    <scope>NUCLEOTIDE SEQUENCE</scope>
    <source>
        <strain evidence="1">LMG 28251</strain>
    </source>
</reference>
<dbReference type="RefSeq" id="WP_211874690.1">
    <property type="nucleotide sequence ID" value="NZ_JAAEDH010000013.1"/>
</dbReference>
<name>A0AAF1KPE9_9PROT</name>
<dbReference type="InterPro" id="IPR045767">
    <property type="entry name" value="DUF6134"/>
</dbReference>
<keyword evidence="2" id="KW-1185">Reference proteome</keyword>
<dbReference type="EMBL" id="JAAEDH010000013">
    <property type="protein sequence ID" value="MBR0655843.1"/>
    <property type="molecule type" value="Genomic_DNA"/>
</dbReference>
<proteinExistence type="predicted"/>
<dbReference type="Proteomes" id="UP001196068">
    <property type="component" value="Unassembled WGS sequence"/>
</dbReference>
<evidence type="ECO:0000313" key="2">
    <source>
        <dbReference type="Proteomes" id="UP001196068"/>
    </source>
</evidence>
<protein>
    <submittedName>
        <fullName evidence="1">Uncharacterized protein</fullName>
    </submittedName>
</protein>
<evidence type="ECO:0000313" key="1">
    <source>
        <dbReference type="EMBL" id="MBR0655843.1"/>
    </source>
</evidence>
<organism evidence="1 2">
    <name type="scientific">Plastoroseomonas arctica</name>
    <dbReference type="NCBI Taxonomy" id="1509237"/>
    <lineage>
        <taxon>Bacteria</taxon>
        <taxon>Pseudomonadati</taxon>
        <taxon>Pseudomonadota</taxon>
        <taxon>Alphaproteobacteria</taxon>
        <taxon>Acetobacterales</taxon>
        <taxon>Acetobacteraceae</taxon>
        <taxon>Plastoroseomonas</taxon>
    </lineage>
</organism>
<sequence>MAAVAEGEAMMAMGDGEVIQERSRGTRRRAVLAAPALLLAARARAEEGDFSFRVMRRGEQVGTHTVHFAQAGRERVATSEFLVVPRVLGIVVYRFEHRYEEVTEGGRFRRVTSRLNRNGRIVEVRGEAVAGAVLLDGTEGPQRLPAEAAPLSWWEPQRLGRVPIFGTTTGKLLAITWEVGREARVCHGEVEAVARYDAAGRWVGFSARGEDGNDIEYAPA</sequence>
<dbReference type="Pfam" id="PF19630">
    <property type="entry name" value="DUF6134"/>
    <property type="match status" value="1"/>
</dbReference>
<comment type="caution">
    <text evidence="1">The sequence shown here is derived from an EMBL/GenBank/DDBJ whole genome shotgun (WGS) entry which is preliminary data.</text>
</comment>